<protein>
    <recommendedName>
        <fullName evidence="2">Pyridoxal phosphate homeostasis protein</fullName>
        <shortName evidence="2">PLP homeostasis protein</shortName>
    </recommendedName>
</protein>
<feature type="domain" description="Alanine racemase N-terminal" evidence="5">
    <location>
        <begin position="4"/>
        <end position="223"/>
    </location>
</feature>
<comment type="function">
    <text evidence="2">Pyridoxal 5'-phosphate (PLP)-binding protein, which is involved in PLP homeostasis.</text>
</comment>
<dbReference type="PANTHER" id="PTHR10146:SF14">
    <property type="entry name" value="PYRIDOXAL PHOSPHATE HOMEOSTASIS PROTEIN"/>
    <property type="match status" value="1"/>
</dbReference>
<dbReference type="InterPro" id="IPR001608">
    <property type="entry name" value="Ala_racemase_N"/>
</dbReference>
<comment type="caution">
    <text evidence="6">The sequence shown here is derived from an EMBL/GenBank/DDBJ whole genome shotgun (WGS) entry which is preliminary data.</text>
</comment>
<dbReference type="Pfam" id="PF01168">
    <property type="entry name" value="Ala_racemase_N"/>
    <property type="match status" value="1"/>
</dbReference>
<dbReference type="NCBIfam" id="TIGR00044">
    <property type="entry name" value="YggS family pyridoxal phosphate-dependent enzyme"/>
    <property type="match status" value="1"/>
</dbReference>
<feature type="modified residue" description="N6-(pyridoxal phosphate)lysine" evidence="2 3">
    <location>
        <position position="30"/>
    </location>
</feature>
<dbReference type="CDD" id="cd00635">
    <property type="entry name" value="PLPDE_III_YBL036c_like"/>
    <property type="match status" value="1"/>
</dbReference>
<keyword evidence="1 2" id="KW-0663">Pyridoxal phosphate</keyword>
<evidence type="ECO:0000256" key="1">
    <source>
        <dbReference type="ARBA" id="ARBA00022898"/>
    </source>
</evidence>
<comment type="similarity">
    <text evidence="2 4">Belongs to the pyridoxal phosphate-binding protein YggS/PROSC family.</text>
</comment>
<evidence type="ECO:0000313" key="7">
    <source>
        <dbReference type="Proteomes" id="UP000636949"/>
    </source>
</evidence>
<reference evidence="6" key="1">
    <citation type="journal article" date="2014" name="Int. J. Syst. Evol. Microbiol.">
        <title>Complete genome sequence of Corynebacterium casei LMG S-19264T (=DSM 44701T), isolated from a smear-ripened cheese.</title>
        <authorList>
            <consortium name="US DOE Joint Genome Institute (JGI-PGF)"/>
            <person name="Walter F."/>
            <person name="Albersmeier A."/>
            <person name="Kalinowski J."/>
            <person name="Ruckert C."/>
        </authorList>
    </citation>
    <scope>NUCLEOTIDE SEQUENCE</scope>
    <source>
        <strain evidence="6">CGMCC 1.15758</strain>
    </source>
</reference>
<evidence type="ECO:0000256" key="4">
    <source>
        <dbReference type="RuleBase" id="RU004514"/>
    </source>
</evidence>
<dbReference type="AlphaFoldDB" id="A0A8J3EA73"/>
<dbReference type="HAMAP" id="MF_02087">
    <property type="entry name" value="PLP_homeostasis"/>
    <property type="match status" value="1"/>
</dbReference>
<evidence type="ECO:0000259" key="5">
    <source>
        <dbReference type="Pfam" id="PF01168"/>
    </source>
</evidence>
<proteinExistence type="inferred from homology"/>
<comment type="cofactor">
    <cofactor evidence="3">
        <name>pyridoxal 5'-phosphate</name>
        <dbReference type="ChEBI" id="CHEBI:597326"/>
    </cofactor>
</comment>
<dbReference type="SUPFAM" id="SSF51419">
    <property type="entry name" value="PLP-binding barrel"/>
    <property type="match status" value="1"/>
</dbReference>
<dbReference type="FunFam" id="3.20.20.10:FF:000018">
    <property type="entry name" value="Pyridoxal phosphate homeostasis protein"/>
    <property type="match status" value="1"/>
</dbReference>
<dbReference type="InterPro" id="IPR011078">
    <property type="entry name" value="PyrdxlP_homeostasis"/>
</dbReference>
<dbReference type="PANTHER" id="PTHR10146">
    <property type="entry name" value="PROLINE SYNTHETASE CO-TRANSCRIBED BACTERIAL HOMOLOG PROTEIN"/>
    <property type="match status" value="1"/>
</dbReference>
<reference evidence="6" key="2">
    <citation type="submission" date="2020-09" db="EMBL/GenBank/DDBJ databases">
        <authorList>
            <person name="Sun Q."/>
            <person name="Zhou Y."/>
        </authorList>
    </citation>
    <scope>NUCLEOTIDE SEQUENCE</scope>
    <source>
        <strain evidence="6">CGMCC 1.15758</strain>
    </source>
</reference>
<gene>
    <name evidence="6" type="ORF">GCM10010995_25140</name>
</gene>
<dbReference type="InterPro" id="IPR029066">
    <property type="entry name" value="PLP-binding_barrel"/>
</dbReference>
<dbReference type="EMBL" id="BMJS01000044">
    <property type="protein sequence ID" value="GGG06589.1"/>
    <property type="molecule type" value="Genomic_DNA"/>
</dbReference>
<dbReference type="PIRSF" id="PIRSF004848">
    <property type="entry name" value="YBL036c_PLPDEIII"/>
    <property type="match status" value="1"/>
</dbReference>
<dbReference type="Gene3D" id="3.20.20.10">
    <property type="entry name" value="Alanine racemase"/>
    <property type="match status" value="1"/>
</dbReference>
<dbReference type="Proteomes" id="UP000636949">
    <property type="component" value="Unassembled WGS sequence"/>
</dbReference>
<evidence type="ECO:0000256" key="3">
    <source>
        <dbReference type="PIRSR" id="PIRSR004848-1"/>
    </source>
</evidence>
<keyword evidence="7" id="KW-1185">Reference proteome</keyword>
<sequence>MRQNLSKLQQRIESLAIKNSTKPKLLAVSKKQSIEAVRVIYDAGIRVFAESFVQEAIDKIPVLPKDITWHYIGRLQSNKLKKIAQYFDWLHTLSSIEHAQKLQRHCVELDKAMQVLIQINVDLEPQKSGIMLNDSDAIEYLVDYIVKYCPNLKLQGFMCMLEDTGEYDKELASFHRLAQCKDKINQKFKLNLQELSMGMSGDMPAAIAAGSTMLRIGSTIFGAR</sequence>
<dbReference type="GO" id="GO:0030170">
    <property type="term" value="F:pyridoxal phosphate binding"/>
    <property type="evidence" value="ECO:0007669"/>
    <property type="project" value="UniProtKB-UniRule"/>
</dbReference>
<name>A0A8J3EA73_9GAMM</name>
<accession>A0A8J3EA73</accession>
<evidence type="ECO:0000313" key="6">
    <source>
        <dbReference type="EMBL" id="GGG06589.1"/>
    </source>
</evidence>
<evidence type="ECO:0000256" key="2">
    <source>
        <dbReference type="HAMAP-Rule" id="MF_02087"/>
    </source>
</evidence>
<organism evidence="6 7">
    <name type="scientific">Cysteiniphilum litorale</name>
    <dbReference type="NCBI Taxonomy" id="2056700"/>
    <lineage>
        <taxon>Bacteria</taxon>
        <taxon>Pseudomonadati</taxon>
        <taxon>Pseudomonadota</taxon>
        <taxon>Gammaproteobacteria</taxon>
        <taxon>Thiotrichales</taxon>
        <taxon>Fastidiosibacteraceae</taxon>
        <taxon>Cysteiniphilum</taxon>
    </lineage>
</organism>